<dbReference type="PRINTS" id="PR00344">
    <property type="entry name" value="BCTRLSENSOR"/>
</dbReference>
<evidence type="ECO:0000259" key="12">
    <source>
        <dbReference type="PROSITE" id="PS50109"/>
    </source>
</evidence>
<dbReference type="Pfam" id="PF02518">
    <property type="entry name" value="HATPase_c"/>
    <property type="match status" value="1"/>
</dbReference>
<evidence type="ECO:0000256" key="3">
    <source>
        <dbReference type="ARBA" id="ARBA00012438"/>
    </source>
</evidence>
<dbReference type="GO" id="GO:0016301">
    <property type="term" value="F:kinase activity"/>
    <property type="evidence" value="ECO:0007669"/>
    <property type="project" value="UniProtKB-KW"/>
</dbReference>
<dbReference type="SMART" id="SM00388">
    <property type="entry name" value="HisKA"/>
    <property type="match status" value="1"/>
</dbReference>
<keyword evidence="11" id="KW-0472">Membrane</keyword>
<dbReference type="InterPro" id="IPR003594">
    <property type="entry name" value="HATPase_dom"/>
</dbReference>
<feature type="transmembrane region" description="Helical" evidence="11">
    <location>
        <begin position="21"/>
        <end position="41"/>
    </location>
</feature>
<reference evidence="13 14" key="1">
    <citation type="submission" date="2023-08" db="EMBL/GenBank/DDBJ databases">
        <title>Functional and genomic diversity of the sorghum phyllosphere microbiome.</title>
        <authorList>
            <person name="Shade A."/>
        </authorList>
    </citation>
    <scope>NUCLEOTIDE SEQUENCE [LARGE SCALE GENOMIC DNA]</scope>
    <source>
        <strain evidence="13 14">SORGH_AS_0919</strain>
    </source>
</reference>
<keyword evidence="5" id="KW-0808">Transferase</keyword>
<dbReference type="SUPFAM" id="SSF55785">
    <property type="entry name" value="PYP-like sensor domain (PAS domain)"/>
    <property type="match status" value="1"/>
</dbReference>
<dbReference type="Gene3D" id="3.30.565.10">
    <property type="entry name" value="Histidine kinase-like ATPase, C-terminal domain"/>
    <property type="match status" value="1"/>
</dbReference>
<feature type="transmembrane region" description="Helical" evidence="11">
    <location>
        <begin position="47"/>
        <end position="65"/>
    </location>
</feature>
<keyword evidence="8" id="KW-0067">ATP-binding</keyword>
<dbReference type="RefSeq" id="WP_309665897.1">
    <property type="nucleotide sequence ID" value="NZ_JAVIZA010000001.1"/>
</dbReference>
<protein>
    <recommendedName>
        <fullName evidence="10">Sensor-like histidine kinase SenX3</fullName>
        <ecNumber evidence="3">2.7.13.3</ecNumber>
    </recommendedName>
</protein>
<dbReference type="CDD" id="cd00075">
    <property type="entry name" value="HATPase"/>
    <property type="match status" value="1"/>
</dbReference>
<keyword evidence="4" id="KW-0597">Phosphoprotein</keyword>
<gene>
    <name evidence="13" type="ORF">QE367_001594</name>
</gene>
<evidence type="ECO:0000256" key="4">
    <source>
        <dbReference type="ARBA" id="ARBA00022553"/>
    </source>
</evidence>
<evidence type="ECO:0000256" key="11">
    <source>
        <dbReference type="SAM" id="Phobius"/>
    </source>
</evidence>
<dbReference type="InterPro" id="IPR050351">
    <property type="entry name" value="BphY/WalK/GraS-like"/>
</dbReference>
<dbReference type="InterPro" id="IPR036890">
    <property type="entry name" value="HATPase_C_sf"/>
</dbReference>
<evidence type="ECO:0000256" key="8">
    <source>
        <dbReference type="ARBA" id="ARBA00022840"/>
    </source>
</evidence>
<proteinExistence type="predicted"/>
<evidence type="ECO:0000256" key="1">
    <source>
        <dbReference type="ARBA" id="ARBA00000085"/>
    </source>
</evidence>
<keyword evidence="6" id="KW-0547">Nucleotide-binding</keyword>
<name>A0ABU1I0H0_9MICO</name>
<dbReference type="InterPro" id="IPR003661">
    <property type="entry name" value="HisK_dim/P_dom"/>
</dbReference>
<feature type="domain" description="Histidine kinase" evidence="12">
    <location>
        <begin position="329"/>
        <end position="543"/>
    </location>
</feature>
<evidence type="ECO:0000313" key="14">
    <source>
        <dbReference type="Proteomes" id="UP001260188"/>
    </source>
</evidence>
<dbReference type="SUPFAM" id="SSF55874">
    <property type="entry name" value="ATPase domain of HSP90 chaperone/DNA topoisomerase II/histidine kinase"/>
    <property type="match status" value="1"/>
</dbReference>
<dbReference type="EMBL" id="JAVIZA010000001">
    <property type="protein sequence ID" value="MDR6167390.1"/>
    <property type="molecule type" value="Genomic_DNA"/>
</dbReference>
<feature type="transmembrane region" description="Helical" evidence="11">
    <location>
        <begin position="95"/>
        <end position="113"/>
    </location>
</feature>
<dbReference type="EC" id="2.7.13.3" evidence="3"/>
<dbReference type="PANTHER" id="PTHR42878">
    <property type="entry name" value="TWO-COMPONENT HISTIDINE KINASE"/>
    <property type="match status" value="1"/>
</dbReference>
<dbReference type="PROSITE" id="PS50109">
    <property type="entry name" value="HIS_KIN"/>
    <property type="match status" value="1"/>
</dbReference>
<dbReference type="Pfam" id="PF00512">
    <property type="entry name" value="HisKA"/>
    <property type="match status" value="1"/>
</dbReference>
<feature type="transmembrane region" description="Helical" evidence="11">
    <location>
        <begin position="149"/>
        <end position="169"/>
    </location>
</feature>
<comment type="catalytic activity">
    <reaction evidence="1">
        <text>ATP + protein L-histidine = ADP + protein N-phospho-L-histidine.</text>
        <dbReference type="EC" id="2.7.13.3"/>
    </reaction>
</comment>
<evidence type="ECO:0000256" key="6">
    <source>
        <dbReference type="ARBA" id="ARBA00022741"/>
    </source>
</evidence>
<dbReference type="InterPro" id="IPR035965">
    <property type="entry name" value="PAS-like_dom_sf"/>
</dbReference>
<dbReference type="Gene3D" id="1.10.287.130">
    <property type="match status" value="1"/>
</dbReference>
<keyword evidence="14" id="KW-1185">Reference proteome</keyword>
<evidence type="ECO:0000256" key="2">
    <source>
        <dbReference type="ARBA" id="ARBA00004236"/>
    </source>
</evidence>
<accession>A0ABU1I0H0</accession>
<dbReference type="PANTHER" id="PTHR42878:SF7">
    <property type="entry name" value="SENSOR HISTIDINE KINASE GLRK"/>
    <property type="match status" value="1"/>
</dbReference>
<feature type="transmembrane region" description="Helical" evidence="11">
    <location>
        <begin position="118"/>
        <end position="137"/>
    </location>
</feature>
<evidence type="ECO:0000313" key="13">
    <source>
        <dbReference type="EMBL" id="MDR6167390.1"/>
    </source>
</evidence>
<sequence length="569" mass="60755">MPLFEPQRARAGRIRVFTRAQLPFVIGTLVVLAALAVGAPASLSSPLVGAAVVLVIVASMAGTLVPWELFSSSWLIAVAMADIVAVALLRTEVVWLLPGVSMLAIFPILWIAYGFPPVAFTAAVGGAAFMTSLPFLVRGSWPATPLEWANVFTLPGLILAVAVVVNIAAQHLRRNARRLRASHEERARALAQAHDNELVLRTVLDNVRSGVALYDDAGRLVLANRTAEDLSRAMGFALDEAPYAGDAVLAADRTTPVPHSEQLIPRALRGDSVGETVEWVGPMAEQRAILADSDRVRRTDGTLLGTLVVAHDVTEMADAAQIRHDFLRTVSHELRTPLTSVTGYLDLLTERVRPEDPTATRYLSLVERNVLVLTDRINELLAAASTDTEVSPRPVTLSDLIASAVRAVTPQAERRGSSIQQIGATDERVLLDPVRIRQSLEELMVNAVKFSPPASAVVIGQRVDDTGIHIVVSDSGPGLTSLERTRVFDPFYRTEYARQHAIQGFGIGLSVVRNAVVAHGGRVRVGASASGGTAMAIVLPTVLPAPSPTDWAHDAPVSSPGGTFVATGE</sequence>
<dbReference type="Proteomes" id="UP001260188">
    <property type="component" value="Unassembled WGS sequence"/>
</dbReference>
<dbReference type="InterPro" id="IPR005467">
    <property type="entry name" value="His_kinase_dom"/>
</dbReference>
<keyword evidence="7 13" id="KW-0418">Kinase</keyword>
<evidence type="ECO:0000256" key="7">
    <source>
        <dbReference type="ARBA" id="ARBA00022777"/>
    </source>
</evidence>
<comment type="caution">
    <text evidence="13">The sequence shown here is derived from an EMBL/GenBank/DDBJ whole genome shotgun (WGS) entry which is preliminary data.</text>
</comment>
<organism evidence="13 14">
    <name type="scientific">Microbacterium paludicola</name>
    <dbReference type="NCBI Taxonomy" id="300019"/>
    <lineage>
        <taxon>Bacteria</taxon>
        <taxon>Bacillati</taxon>
        <taxon>Actinomycetota</taxon>
        <taxon>Actinomycetes</taxon>
        <taxon>Micrococcales</taxon>
        <taxon>Microbacteriaceae</taxon>
        <taxon>Microbacterium</taxon>
    </lineage>
</organism>
<dbReference type="SUPFAM" id="SSF47384">
    <property type="entry name" value="Homodimeric domain of signal transducing histidine kinase"/>
    <property type="match status" value="1"/>
</dbReference>
<dbReference type="InterPro" id="IPR004358">
    <property type="entry name" value="Sig_transdc_His_kin-like_C"/>
</dbReference>
<evidence type="ECO:0000256" key="10">
    <source>
        <dbReference type="ARBA" id="ARBA00039401"/>
    </source>
</evidence>
<dbReference type="InterPro" id="IPR036097">
    <property type="entry name" value="HisK_dim/P_sf"/>
</dbReference>
<evidence type="ECO:0000256" key="9">
    <source>
        <dbReference type="ARBA" id="ARBA00023012"/>
    </source>
</evidence>
<dbReference type="Gene3D" id="3.30.450.20">
    <property type="entry name" value="PAS domain"/>
    <property type="match status" value="1"/>
</dbReference>
<dbReference type="SMART" id="SM00387">
    <property type="entry name" value="HATPase_c"/>
    <property type="match status" value="1"/>
</dbReference>
<comment type="subcellular location">
    <subcellularLocation>
        <location evidence="2">Cell membrane</location>
    </subcellularLocation>
</comment>
<evidence type="ECO:0000256" key="5">
    <source>
        <dbReference type="ARBA" id="ARBA00022679"/>
    </source>
</evidence>
<dbReference type="CDD" id="cd00082">
    <property type="entry name" value="HisKA"/>
    <property type="match status" value="1"/>
</dbReference>
<keyword evidence="9" id="KW-0902">Two-component regulatory system</keyword>
<keyword evidence="11" id="KW-1133">Transmembrane helix</keyword>
<keyword evidence="11" id="KW-0812">Transmembrane</keyword>